<organism evidence="1 2">
    <name type="scientific">Teratosphaeria nubilosa</name>
    <dbReference type="NCBI Taxonomy" id="161662"/>
    <lineage>
        <taxon>Eukaryota</taxon>
        <taxon>Fungi</taxon>
        <taxon>Dikarya</taxon>
        <taxon>Ascomycota</taxon>
        <taxon>Pezizomycotina</taxon>
        <taxon>Dothideomycetes</taxon>
        <taxon>Dothideomycetidae</taxon>
        <taxon>Mycosphaerellales</taxon>
        <taxon>Teratosphaeriaceae</taxon>
        <taxon>Teratosphaeria</taxon>
    </lineage>
</organism>
<name>A0A6G1LN17_9PEZI</name>
<reference evidence="1" key="1">
    <citation type="journal article" date="2020" name="Stud. Mycol.">
        <title>101 Dothideomycetes genomes: a test case for predicting lifestyles and emergence of pathogens.</title>
        <authorList>
            <person name="Haridas S."/>
            <person name="Albert R."/>
            <person name="Binder M."/>
            <person name="Bloem J."/>
            <person name="Labutti K."/>
            <person name="Salamov A."/>
            <person name="Andreopoulos B."/>
            <person name="Baker S."/>
            <person name="Barry K."/>
            <person name="Bills G."/>
            <person name="Bluhm B."/>
            <person name="Cannon C."/>
            <person name="Castanera R."/>
            <person name="Culley D."/>
            <person name="Daum C."/>
            <person name="Ezra D."/>
            <person name="Gonzalez J."/>
            <person name="Henrissat B."/>
            <person name="Kuo A."/>
            <person name="Liang C."/>
            <person name="Lipzen A."/>
            <person name="Lutzoni F."/>
            <person name="Magnuson J."/>
            <person name="Mondo S."/>
            <person name="Nolan M."/>
            <person name="Ohm R."/>
            <person name="Pangilinan J."/>
            <person name="Park H.-J."/>
            <person name="Ramirez L."/>
            <person name="Alfaro M."/>
            <person name="Sun H."/>
            <person name="Tritt A."/>
            <person name="Yoshinaga Y."/>
            <person name="Zwiers L.-H."/>
            <person name="Turgeon B."/>
            <person name="Goodwin S."/>
            <person name="Spatafora J."/>
            <person name="Crous P."/>
            <person name="Grigoriev I."/>
        </authorList>
    </citation>
    <scope>NUCLEOTIDE SEQUENCE</scope>
    <source>
        <strain evidence="1">CBS 116005</strain>
    </source>
</reference>
<gene>
    <name evidence="1" type="ORF">EJ03DRAFT_3834</name>
</gene>
<dbReference type="EMBL" id="ML995808">
    <property type="protein sequence ID" value="KAF2774275.1"/>
    <property type="molecule type" value="Genomic_DNA"/>
</dbReference>
<evidence type="ECO:0000313" key="2">
    <source>
        <dbReference type="Proteomes" id="UP000799436"/>
    </source>
</evidence>
<protein>
    <submittedName>
        <fullName evidence="1">Uncharacterized protein</fullName>
    </submittedName>
</protein>
<dbReference type="Proteomes" id="UP000799436">
    <property type="component" value="Unassembled WGS sequence"/>
</dbReference>
<accession>A0A6G1LN17</accession>
<proteinExistence type="predicted"/>
<dbReference type="AlphaFoldDB" id="A0A6G1LN17"/>
<keyword evidence="2" id="KW-1185">Reference proteome</keyword>
<evidence type="ECO:0000313" key="1">
    <source>
        <dbReference type="EMBL" id="KAF2774275.1"/>
    </source>
</evidence>
<sequence>MVAQPTHSTLPSTPLSRYLSLMLHRCVVATQVMPSSSAVDGGEAALLSASQRSLAAAIALQSHKATVSCRVRLSASTPQWHSVARMARYAASSCMLAIWQLLKMPDLDRCRHMADWPYGLHAYSPFQQCIRCKFKVRKMTRTPRPAWWLHRLIGRFALRLGCYPCQLCILDIAGCLWCSQRGL</sequence>